<dbReference type="InterPro" id="IPR003016">
    <property type="entry name" value="2-oxoA_DH_lipoyl-BS"/>
</dbReference>
<dbReference type="STRING" id="1314781.A0A165MF26"/>
<dbReference type="GO" id="GO:0006086">
    <property type="term" value="P:pyruvate decarboxylation to acetyl-CoA"/>
    <property type="evidence" value="ECO:0007669"/>
    <property type="project" value="InterPro"/>
</dbReference>
<dbReference type="CDD" id="cd06849">
    <property type="entry name" value="lipoyl_domain"/>
    <property type="match status" value="1"/>
</dbReference>
<gene>
    <name evidence="7" type="ORF">EXIGLDRAFT_606156</name>
</gene>
<dbReference type="EMBL" id="KV425912">
    <property type="protein sequence ID" value="KZV99175.1"/>
    <property type="molecule type" value="Genomic_DNA"/>
</dbReference>
<accession>A0A165MF26</accession>
<reference evidence="7 8" key="1">
    <citation type="journal article" date="2016" name="Mol. Biol. Evol.">
        <title>Comparative Genomics of Early-Diverging Mushroom-Forming Fungi Provides Insights into the Origins of Lignocellulose Decay Capabilities.</title>
        <authorList>
            <person name="Nagy L.G."/>
            <person name="Riley R."/>
            <person name="Tritt A."/>
            <person name="Adam C."/>
            <person name="Daum C."/>
            <person name="Floudas D."/>
            <person name="Sun H."/>
            <person name="Yadav J.S."/>
            <person name="Pangilinan J."/>
            <person name="Larsson K.H."/>
            <person name="Matsuura K."/>
            <person name="Barry K."/>
            <person name="Labutti K."/>
            <person name="Kuo R."/>
            <person name="Ohm R.A."/>
            <person name="Bhattacharya S.S."/>
            <person name="Shirouzu T."/>
            <person name="Yoshinaga Y."/>
            <person name="Martin F.M."/>
            <person name="Grigoriev I.V."/>
            <person name="Hibbett D.S."/>
        </authorList>
    </citation>
    <scope>NUCLEOTIDE SEQUENCE [LARGE SCALE GENOMIC DNA]</scope>
    <source>
        <strain evidence="7 8">HHB12029</strain>
    </source>
</reference>
<evidence type="ECO:0000313" key="7">
    <source>
        <dbReference type="EMBL" id="KZV99175.1"/>
    </source>
</evidence>
<evidence type="ECO:0000256" key="3">
    <source>
        <dbReference type="ARBA" id="ARBA00022946"/>
    </source>
</evidence>
<proteinExistence type="inferred from homology"/>
<feature type="region of interest" description="Disordered" evidence="4">
    <location>
        <begin position="292"/>
        <end position="320"/>
    </location>
</feature>
<dbReference type="InterPro" id="IPR004167">
    <property type="entry name" value="PSBD"/>
</dbReference>
<keyword evidence="2" id="KW-0450">Lipoyl</keyword>
<dbReference type="FunFam" id="2.40.50.100:FF:000010">
    <property type="entry name" value="Acetyltransferase component of pyruvate dehydrogenase complex"/>
    <property type="match status" value="1"/>
</dbReference>
<dbReference type="Proteomes" id="UP000077266">
    <property type="component" value="Unassembled WGS sequence"/>
</dbReference>
<evidence type="ECO:0000256" key="4">
    <source>
        <dbReference type="SAM" id="MobiDB-lite"/>
    </source>
</evidence>
<comment type="similarity">
    <text evidence="1">Belongs to the 2-oxoacid dehydrogenase family.</text>
</comment>
<dbReference type="AlphaFoldDB" id="A0A165MF26"/>
<dbReference type="InterPro" id="IPR000089">
    <property type="entry name" value="Biotin_lipoyl"/>
</dbReference>
<evidence type="ECO:0000259" key="6">
    <source>
        <dbReference type="PROSITE" id="PS51826"/>
    </source>
</evidence>
<evidence type="ECO:0000259" key="5">
    <source>
        <dbReference type="PROSITE" id="PS50968"/>
    </source>
</evidence>
<dbReference type="SUPFAM" id="SSF47005">
    <property type="entry name" value="Peripheral subunit-binding domain of 2-oxo acid dehydrogenase complex"/>
    <property type="match status" value="1"/>
</dbReference>
<dbReference type="Gene3D" id="4.10.320.10">
    <property type="entry name" value="E3-binding domain"/>
    <property type="match status" value="1"/>
</dbReference>
<sequence length="320" mass="33228">MSALSLDLVKMSAPARRALTRSARRLLHSSASQRTASKFAMPAMSPTMTEGGIASWKKKEGDSFAAGDVLLEIETDKATIDVEAQDDGVLAKIIVPDGAKGVQVGQLIAVFAEEGDDLASLEIPKDDEPASATASKPSPGQSTPSEPAPQKQQEALSSKSKHHEPIESSKPLFPSVLRLLQEHGLSGKDAESIKGTGVRGMLTKGDVLAHLKLASSPTGTYKEPPSDMRKPAGAPAKQPAPQKVLDGAAMRQLIVESVAKAGKAPVSAAVSPLDASFASIIADYLHAPVAQCPPTASLPTPLPPTPKKAPSSSSYLDGLI</sequence>
<keyword evidence="8" id="KW-1185">Reference proteome</keyword>
<feature type="domain" description="Lipoyl-binding" evidence="5">
    <location>
        <begin position="36"/>
        <end position="112"/>
    </location>
</feature>
<dbReference type="GO" id="GO:0004742">
    <property type="term" value="F:dihydrolipoyllysine-residue acetyltransferase activity"/>
    <property type="evidence" value="ECO:0007669"/>
    <property type="project" value="TreeGrafter"/>
</dbReference>
<dbReference type="Pfam" id="PF02817">
    <property type="entry name" value="E3_binding"/>
    <property type="match status" value="1"/>
</dbReference>
<feature type="compositionally biased region" description="Polar residues" evidence="4">
    <location>
        <begin position="132"/>
        <end position="158"/>
    </location>
</feature>
<feature type="domain" description="Peripheral subunit-binding (PSBD)" evidence="6">
    <location>
        <begin position="171"/>
        <end position="211"/>
    </location>
</feature>
<feature type="compositionally biased region" description="Low complexity" evidence="4">
    <location>
        <begin position="231"/>
        <end position="240"/>
    </location>
</feature>
<feature type="region of interest" description="Disordered" evidence="4">
    <location>
        <begin position="216"/>
        <end position="240"/>
    </location>
</feature>
<dbReference type="SUPFAM" id="SSF51230">
    <property type="entry name" value="Single hybrid motif"/>
    <property type="match status" value="1"/>
</dbReference>
<dbReference type="InterPro" id="IPR011053">
    <property type="entry name" value="Single_hybrid_motif"/>
</dbReference>
<name>A0A165MF26_EXIGL</name>
<dbReference type="PROSITE" id="PS00189">
    <property type="entry name" value="LIPOYL"/>
    <property type="match status" value="1"/>
</dbReference>
<protein>
    <submittedName>
        <fullName evidence="7">Single hybrid motif-containing protein</fullName>
    </submittedName>
</protein>
<dbReference type="Pfam" id="PF00364">
    <property type="entry name" value="Biotin_lipoyl"/>
    <property type="match status" value="1"/>
</dbReference>
<dbReference type="PANTHER" id="PTHR23151:SF82">
    <property type="entry name" value="PYRUVATE DEHYDROGENASE COMPLEX PROTEIN X COMPONENT, MITOCHONDRIAL"/>
    <property type="match status" value="1"/>
</dbReference>
<dbReference type="PANTHER" id="PTHR23151">
    <property type="entry name" value="DIHYDROLIPOAMIDE ACETYL/SUCCINYL-TRANSFERASE-RELATED"/>
    <property type="match status" value="1"/>
</dbReference>
<evidence type="ECO:0000313" key="8">
    <source>
        <dbReference type="Proteomes" id="UP000077266"/>
    </source>
</evidence>
<evidence type="ECO:0000256" key="2">
    <source>
        <dbReference type="ARBA" id="ARBA00022823"/>
    </source>
</evidence>
<dbReference type="PROSITE" id="PS51826">
    <property type="entry name" value="PSBD"/>
    <property type="match status" value="1"/>
</dbReference>
<organism evidence="7 8">
    <name type="scientific">Exidia glandulosa HHB12029</name>
    <dbReference type="NCBI Taxonomy" id="1314781"/>
    <lineage>
        <taxon>Eukaryota</taxon>
        <taxon>Fungi</taxon>
        <taxon>Dikarya</taxon>
        <taxon>Basidiomycota</taxon>
        <taxon>Agaricomycotina</taxon>
        <taxon>Agaricomycetes</taxon>
        <taxon>Auriculariales</taxon>
        <taxon>Exidiaceae</taxon>
        <taxon>Exidia</taxon>
    </lineage>
</organism>
<dbReference type="GO" id="GO:0045254">
    <property type="term" value="C:pyruvate dehydrogenase complex"/>
    <property type="evidence" value="ECO:0007669"/>
    <property type="project" value="InterPro"/>
</dbReference>
<dbReference type="InParanoid" id="A0A165MF26"/>
<dbReference type="InterPro" id="IPR036625">
    <property type="entry name" value="E3-bd_dom_sf"/>
</dbReference>
<feature type="region of interest" description="Disordered" evidence="4">
    <location>
        <begin position="126"/>
        <end position="172"/>
    </location>
</feature>
<dbReference type="InterPro" id="IPR045257">
    <property type="entry name" value="E2/Pdx1"/>
</dbReference>
<dbReference type="Gene3D" id="2.40.50.100">
    <property type="match status" value="1"/>
</dbReference>
<keyword evidence="3" id="KW-0809">Transit peptide</keyword>
<dbReference type="PROSITE" id="PS50968">
    <property type="entry name" value="BIOTINYL_LIPOYL"/>
    <property type="match status" value="1"/>
</dbReference>
<dbReference type="OrthoDB" id="537444at2759"/>
<evidence type="ECO:0000256" key="1">
    <source>
        <dbReference type="ARBA" id="ARBA00007317"/>
    </source>
</evidence>